<feature type="region of interest" description="Disordered" evidence="1">
    <location>
        <begin position="1"/>
        <end position="34"/>
    </location>
</feature>
<sequence>MEPPDLTDSLTENPNGDVNRRPKQNGDGNRGIKQKTYEIEKVSYQNPKPSKMAILECDKIIDKPKKLARLLLKLSIEEKVLKNQLGYLLAIYSLFCQLRLIFLYAFPLRLDCPSKNPLNPEAPFVYLLPSEEFFSYIRPLLLSPFISPLRTVSFRNFNRAASVPPLNLPLIISGSFQNLEERNPSLKKIISKSAGKDFDELVNEWNDVKKKNKKIQVSKQVEKIL</sequence>
<dbReference type="Proteomes" id="UP000276133">
    <property type="component" value="Unassembled WGS sequence"/>
</dbReference>
<dbReference type="EMBL" id="REGN01005114">
    <property type="protein sequence ID" value="RNA14761.1"/>
    <property type="molecule type" value="Genomic_DNA"/>
</dbReference>
<evidence type="ECO:0000313" key="3">
    <source>
        <dbReference type="Proteomes" id="UP000276133"/>
    </source>
</evidence>
<evidence type="ECO:0000256" key="1">
    <source>
        <dbReference type="SAM" id="MobiDB-lite"/>
    </source>
</evidence>
<protein>
    <submittedName>
        <fullName evidence="2">Uncharacterized protein</fullName>
    </submittedName>
</protein>
<accession>A0A3M7QUK7</accession>
<proteinExistence type="predicted"/>
<dbReference type="AlphaFoldDB" id="A0A3M7QUK7"/>
<gene>
    <name evidence="2" type="ORF">BpHYR1_013357</name>
</gene>
<comment type="caution">
    <text evidence="2">The sequence shown here is derived from an EMBL/GenBank/DDBJ whole genome shotgun (WGS) entry which is preliminary data.</text>
</comment>
<reference evidence="2 3" key="1">
    <citation type="journal article" date="2018" name="Sci. Rep.">
        <title>Genomic signatures of local adaptation to the degree of environmental predictability in rotifers.</title>
        <authorList>
            <person name="Franch-Gras L."/>
            <person name="Hahn C."/>
            <person name="Garcia-Roger E.M."/>
            <person name="Carmona M.J."/>
            <person name="Serra M."/>
            <person name="Gomez A."/>
        </authorList>
    </citation>
    <scope>NUCLEOTIDE SEQUENCE [LARGE SCALE GENOMIC DNA]</scope>
    <source>
        <strain evidence="2">HYR1</strain>
    </source>
</reference>
<organism evidence="2 3">
    <name type="scientific">Brachionus plicatilis</name>
    <name type="common">Marine rotifer</name>
    <name type="synonym">Brachionus muelleri</name>
    <dbReference type="NCBI Taxonomy" id="10195"/>
    <lineage>
        <taxon>Eukaryota</taxon>
        <taxon>Metazoa</taxon>
        <taxon>Spiralia</taxon>
        <taxon>Gnathifera</taxon>
        <taxon>Rotifera</taxon>
        <taxon>Eurotatoria</taxon>
        <taxon>Monogononta</taxon>
        <taxon>Pseudotrocha</taxon>
        <taxon>Ploima</taxon>
        <taxon>Brachionidae</taxon>
        <taxon>Brachionus</taxon>
    </lineage>
</organism>
<name>A0A3M7QUK7_BRAPC</name>
<evidence type="ECO:0000313" key="2">
    <source>
        <dbReference type="EMBL" id="RNA14761.1"/>
    </source>
</evidence>
<keyword evidence="3" id="KW-1185">Reference proteome</keyword>